<organism evidence="8 9">
    <name type="scientific">Tsukamurella soli</name>
    <dbReference type="NCBI Taxonomy" id="644556"/>
    <lineage>
        <taxon>Bacteria</taxon>
        <taxon>Bacillati</taxon>
        <taxon>Actinomycetota</taxon>
        <taxon>Actinomycetes</taxon>
        <taxon>Mycobacteriales</taxon>
        <taxon>Tsukamurellaceae</taxon>
        <taxon>Tsukamurella</taxon>
    </lineage>
</organism>
<protein>
    <submittedName>
        <fullName evidence="8">DUF1049 domain-containing protein</fullName>
    </submittedName>
</protein>
<dbReference type="Proteomes" id="UP001500635">
    <property type="component" value="Unassembled WGS sequence"/>
</dbReference>
<evidence type="ECO:0000259" key="7">
    <source>
        <dbReference type="Pfam" id="PF06305"/>
    </source>
</evidence>
<feature type="domain" description="Lipopolysaccharide assembly protein A" evidence="7">
    <location>
        <begin position="62"/>
        <end position="114"/>
    </location>
</feature>
<gene>
    <name evidence="8" type="ORF">GCM10023147_16460</name>
</gene>
<evidence type="ECO:0000256" key="1">
    <source>
        <dbReference type="ARBA" id="ARBA00022475"/>
    </source>
</evidence>
<evidence type="ECO:0000256" key="3">
    <source>
        <dbReference type="ARBA" id="ARBA00022989"/>
    </source>
</evidence>
<keyword evidence="4 6" id="KW-0472">Membrane</keyword>
<evidence type="ECO:0000256" key="4">
    <source>
        <dbReference type="ARBA" id="ARBA00023136"/>
    </source>
</evidence>
<evidence type="ECO:0000313" key="8">
    <source>
        <dbReference type="EMBL" id="GAA4389556.1"/>
    </source>
</evidence>
<keyword evidence="1" id="KW-1003">Cell membrane</keyword>
<comment type="caution">
    <text evidence="8">The sequence shown here is derived from an EMBL/GenBank/DDBJ whole genome shotgun (WGS) entry which is preliminary data.</text>
</comment>
<reference evidence="9" key="1">
    <citation type="journal article" date="2019" name="Int. J. Syst. Evol. Microbiol.">
        <title>The Global Catalogue of Microorganisms (GCM) 10K type strain sequencing project: providing services to taxonomists for standard genome sequencing and annotation.</title>
        <authorList>
            <consortium name="The Broad Institute Genomics Platform"/>
            <consortium name="The Broad Institute Genome Sequencing Center for Infectious Disease"/>
            <person name="Wu L."/>
            <person name="Ma J."/>
        </authorList>
    </citation>
    <scope>NUCLEOTIDE SEQUENCE [LARGE SCALE GENOMIC DNA]</scope>
    <source>
        <strain evidence="9">JCM 17688</strain>
    </source>
</reference>
<sequence>MTDNDDTHSEQRSVPVVPDTVHAGPRFPDAYDQVKHTKSAALWSGLVVGAILLLVLLVFIIQNTTSSQIKLLFWQVNLPLGVALLIAAILGALLVGLASGIRIVQLRRAAKKLQ</sequence>
<evidence type="ECO:0000256" key="2">
    <source>
        <dbReference type="ARBA" id="ARBA00022692"/>
    </source>
</evidence>
<dbReference type="EMBL" id="BAABFR010000019">
    <property type="protein sequence ID" value="GAA4389556.1"/>
    <property type="molecule type" value="Genomic_DNA"/>
</dbReference>
<evidence type="ECO:0000256" key="5">
    <source>
        <dbReference type="SAM" id="MobiDB-lite"/>
    </source>
</evidence>
<feature type="transmembrane region" description="Helical" evidence="6">
    <location>
        <begin position="40"/>
        <end position="61"/>
    </location>
</feature>
<keyword evidence="2 6" id="KW-0812">Transmembrane</keyword>
<keyword evidence="3 6" id="KW-1133">Transmembrane helix</keyword>
<accession>A0ABP8JEG8</accession>
<keyword evidence="9" id="KW-1185">Reference proteome</keyword>
<feature type="region of interest" description="Disordered" evidence="5">
    <location>
        <begin position="1"/>
        <end position="21"/>
    </location>
</feature>
<dbReference type="Pfam" id="PF06305">
    <property type="entry name" value="LapA_dom"/>
    <property type="match status" value="1"/>
</dbReference>
<proteinExistence type="predicted"/>
<feature type="transmembrane region" description="Helical" evidence="6">
    <location>
        <begin position="81"/>
        <end position="104"/>
    </location>
</feature>
<feature type="compositionally biased region" description="Basic and acidic residues" evidence="5">
    <location>
        <begin position="1"/>
        <end position="11"/>
    </location>
</feature>
<dbReference type="RefSeq" id="WP_344993569.1">
    <property type="nucleotide sequence ID" value="NZ_BAABFR010000019.1"/>
</dbReference>
<dbReference type="InterPro" id="IPR010445">
    <property type="entry name" value="LapA_dom"/>
</dbReference>
<evidence type="ECO:0000256" key="6">
    <source>
        <dbReference type="SAM" id="Phobius"/>
    </source>
</evidence>
<evidence type="ECO:0000313" key="9">
    <source>
        <dbReference type="Proteomes" id="UP001500635"/>
    </source>
</evidence>
<name>A0ABP8JEG8_9ACTN</name>